<dbReference type="EMBL" id="WUMK01000001">
    <property type="protein sequence ID" value="MXN44204.1"/>
    <property type="molecule type" value="Genomic_DNA"/>
</dbReference>
<dbReference type="Pfam" id="PF06258">
    <property type="entry name" value="Mito_fiss_Elm1"/>
    <property type="match status" value="1"/>
</dbReference>
<dbReference type="InterPro" id="IPR009367">
    <property type="entry name" value="Elm1-like"/>
</dbReference>
<accession>A0A6N8S596</accession>
<dbReference type="PANTHER" id="PTHR33986">
    <property type="entry name" value="OS02G0535700 PROTEIN"/>
    <property type="match status" value="1"/>
</dbReference>
<dbReference type="PANTHER" id="PTHR33986:SF15">
    <property type="entry name" value="MITOCHONDRIAL FISSION PROTEIN ELM1"/>
    <property type="match status" value="1"/>
</dbReference>
<protein>
    <submittedName>
        <fullName evidence="1">Nucleoside-diphosphate sugar epimerase</fullName>
    </submittedName>
</protein>
<reference evidence="1 2" key="1">
    <citation type="submission" date="2019-12" db="EMBL/GenBank/DDBJ databases">
        <title>Shinella kummerowiae sp. nov., a symbiotic bacterium isolated from root nodules of the herbal legume Kummerowia stipulacea.</title>
        <authorList>
            <person name="Gao J."/>
        </authorList>
    </citation>
    <scope>NUCLEOTIDE SEQUENCE [LARGE SCALE GENOMIC DNA]</scope>
    <source>
        <strain evidence="1 2">CCBAU 25048</strain>
    </source>
</reference>
<gene>
    <name evidence="1" type="ORF">GR138_03320</name>
</gene>
<evidence type="ECO:0000313" key="2">
    <source>
        <dbReference type="Proteomes" id="UP000435802"/>
    </source>
</evidence>
<dbReference type="RefSeq" id="WP_160857166.1">
    <property type="nucleotide sequence ID" value="NZ_WUMK01000001.1"/>
</dbReference>
<organism evidence="1 2">
    <name type="scientific">Shinella kummerowiae</name>
    <dbReference type="NCBI Taxonomy" id="417745"/>
    <lineage>
        <taxon>Bacteria</taxon>
        <taxon>Pseudomonadati</taxon>
        <taxon>Pseudomonadota</taxon>
        <taxon>Alphaproteobacteria</taxon>
        <taxon>Hyphomicrobiales</taxon>
        <taxon>Rhizobiaceae</taxon>
        <taxon>Shinella</taxon>
    </lineage>
</organism>
<comment type="caution">
    <text evidence="1">The sequence shown here is derived from an EMBL/GenBank/DDBJ whole genome shotgun (WGS) entry which is preliminary data.</text>
</comment>
<sequence>MAANAPPSVWVLTDGKAGDEQPLIGLAEAMGAVPVVRRVAPRRLFALLMPWGPIDPRDTPDKPGSPLAPPFPDICLATGRRAVAYLRVLKSRSPRTFCVLFKDPRMRRHKADLLIVQQHDAPRGENVLVVTTAPNRMSPARLEAARRAMADRLGSLPQPRVAVLIGGNSRHHQFSEGDIKRLLGGLEAKIDAGNALMITASRRTPPSLATSLAELAKRPNVLFWDGTGENPLLAYLAWADEIVVTADSTNMVGEAAALGVPVQVFHPSGGHAKIGRFLAALSQEAAIGRFPETPATDRRAPVNSTPGLARDILARWQDLRVRPARPS</sequence>
<name>A0A6N8S596_9HYPH</name>
<dbReference type="SUPFAM" id="SSF53756">
    <property type="entry name" value="UDP-Glycosyltransferase/glycogen phosphorylase"/>
    <property type="match status" value="1"/>
</dbReference>
<dbReference type="Proteomes" id="UP000435802">
    <property type="component" value="Unassembled WGS sequence"/>
</dbReference>
<dbReference type="OrthoDB" id="272235at2"/>
<proteinExistence type="predicted"/>
<dbReference type="AlphaFoldDB" id="A0A6N8S596"/>
<evidence type="ECO:0000313" key="1">
    <source>
        <dbReference type="EMBL" id="MXN44204.1"/>
    </source>
</evidence>
<keyword evidence="2" id="KW-1185">Reference proteome</keyword>